<reference evidence="1 2" key="1">
    <citation type="submission" date="2019-09" db="EMBL/GenBank/DDBJ databases">
        <title>Genome sequence of Hymenobacter sp. M3.</title>
        <authorList>
            <person name="Srinivasan S."/>
        </authorList>
    </citation>
    <scope>NUCLEOTIDE SEQUENCE [LARGE SCALE GENOMIC DNA]</scope>
    <source>
        <strain evidence="1 2">M3</strain>
    </source>
</reference>
<evidence type="ECO:0000313" key="1">
    <source>
        <dbReference type="EMBL" id="KAA9333370.1"/>
    </source>
</evidence>
<gene>
    <name evidence="1" type="ORF">F0P96_10400</name>
</gene>
<keyword evidence="2" id="KW-1185">Reference proteome</keyword>
<dbReference type="EMBL" id="VTWU01000003">
    <property type="protein sequence ID" value="KAA9333370.1"/>
    <property type="molecule type" value="Genomic_DNA"/>
</dbReference>
<accession>A0A7L4ZXF2</accession>
<dbReference type="RefSeq" id="WP_151078791.1">
    <property type="nucleotide sequence ID" value="NZ_CP047647.1"/>
</dbReference>
<dbReference type="Proteomes" id="UP000326380">
    <property type="component" value="Unassembled WGS sequence"/>
</dbReference>
<proteinExistence type="predicted"/>
<dbReference type="AlphaFoldDB" id="A0A7L4ZXF2"/>
<sequence>MNYALECQEAAGQRLLTRIWCHLTPLCSYASPEGVAAFEARRQVNNLQKFGYPSLAALQQALAATASA</sequence>
<name>A0A7L4ZXF2_9BACT</name>
<evidence type="ECO:0000313" key="2">
    <source>
        <dbReference type="Proteomes" id="UP000326380"/>
    </source>
</evidence>
<protein>
    <submittedName>
        <fullName evidence="1">Uncharacterized protein</fullName>
    </submittedName>
</protein>
<organism evidence="1 2">
    <name type="scientific">Hymenobacter busanensis</name>
    <dbReference type="NCBI Taxonomy" id="2607656"/>
    <lineage>
        <taxon>Bacteria</taxon>
        <taxon>Pseudomonadati</taxon>
        <taxon>Bacteroidota</taxon>
        <taxon>Cytophagia</taxon>
        <taxon>Cytophagales</taxon>
        <taxon>Hymenobacteraceae</taxon>
        <taxon>Hymenobacter</taxon>
    </lineage>
</organism>
<comment type="caution">
    <text evidence="1">The sequence shown here is derived from an EMBL/GenBank/DDBJ whole genome shotgun (WGS) entry which is preliminary data.</text>
</comment>